<evidence type="ECO:0000313" key="5">
    <source>
        <dbReference type="Proteomes" id="UP001210211"/>
    </source>
</evidence>
<sequence length="119" mass="12319">MGNWYIRAIVAAVTVAVLVLAAGHGAIAAVSCDQVRSAIAPCLSYVSTNRGNPSDRCCEGVRNLNELAATPEDRRAVCTCLKNIVAGTPLNDDAVANLPAKCGVQLPYTISPSTDCSSV</sequence>
<dbReference type="Pfam" id="PF00234">
    <property type="entry name" value="Tryp_alpha_amyl"/>
    <property type="match status" value="1"/>
</dbReference>
<dbReference type="InterPro" id="IPR000528">
    <property type="entry name" value="Plant_nsLTP"/>
</dbReference>
<dbReference type="PRINTS" id="PR00382">
    <property type="entry name" value="LIPIDTRNSFER"/>
</dbReference>
<evidence type="ECO:0000256" key="1">
    <source>
        <dbReference type="RuleBase" id="RU000628"/>
    </source>
</evidence>
<evidence type="ECO:0000256" key="2">
    <source>
        <dbReference type="SAM" id="SignalP"/>
    </source>
</evidence>
<dbReference type="CDD" id="cd01960">
    <property type="entry name" value="nsLTP1"/>
    <property type="match status" value="1"/>
</dbReference>
<dbReference type="GO" id="GO:0006869">
    <property type="term" value="P:lipid transport"/>
    <property type="evidence" value="ECO:0007669"/>
    <property type="project" value="InterPro"/>
</dbReference>
<proteinExistence type="inferred from homology"/>
<dbReference type="InterPro" id="IPR016140">
    <property type="entry name" value="Bifunc_inhib/LTP/seed_store"/>
</dbReference>
<dbReference type="AlphaFoldDB" id="A0AAD5ZUV0"/>
<feature type="domain" description="Bifunctional inhibitor/plant lipid transfer protein/seed storage helical" evidence="3">
    <location>
        <begin position="32"/>
        <end position="116"/>
    </location>
</feature>
<feature type="signal peptide" evidence="2">
    <location>
        <begin position="1"/>
        <end position="28"/>
    </location>
</feature>
<dbReference type="SMART" id="SM00499">
    <property type="entry name" value="AAI"/>
    <property type="match status" value="1"/>
</dbReference>
<dbReference type="EMBL" id="JAMRDG010000001">
    <property type="protein sequence ID" value="KAJ3704505.1"/>
    <property type="molecule type" value="Genomic_DNA"/>
</dbReference>
<dbReference type="PROSITE" id="PS00597">
    <property type="entry name" value="PLANT_LTP"/>
    <property type="match status" value="1"/>
</dbReference>
<dbReference type="PROSITE" id="PS51257">
    <property type="entry name" value="PROKAR_LIPOPROTEIN"/>
    <property type="match status" value="1"/>
</dbReference>
<organism evidence="4 5">
    <name type="scientific">Rhynchospora tenuis</name>
    <dbReference type="NCBI Taxonomy" id="198213"/>
    <lineage>
        <taxon>Eukaryota</taxon>
        <taxon>Viridiplantae</taxon>
        <taxon>Streptophyta</taxon>
        <taxon>Embryophyta</taxon>
        <taxon>Tracheophyta</taxon>
        <taxon>Spermatophyta</taxon>
        <taxon>Magnoliopsida</taxon>
        <taxon>Liliopsida</taxon>
        <taxon>Poales</taxon>
        <taxon>Cyperaceae</taxon>
        <taxon>Cyperoideae</taxon>
        <taxon>Rhynchosporeae</taxon>
        <taxon>Rhynchospora</taxon>
    </lineage>
</organism>
<comment type="caution">
    <text evidence="4">The sequence shown here is derived from an EMBL/GenBank/DDBJ whole genome shotgun (WGS) entry which is preliminary data.</text>
</comment>
<gene>
    <name evidence="4" type="ORF">LUZ61_008210</name>
</gene>
<dbReference type="Proteomes" id="UP001210211">
    <property type="component" value="Unassembled WGS sequence"/>
</dbReference>
<dbReference type="InterPro" id="IPR036312">
    <property type="entry name" value="Bifun_inhib/LTP/seed_sf"/>
</dbReference>
<reference evidence="4 5" key="1">
    <citation type="journal article" date="2022" name="Cell">
        <title>Repeat-based holocentromeres influence genome architecture and karyotype evolution.</title>
        <authorList>
            <person name="Hofstatter P.G."/>
            <person name="Thangavel G."/>
            <person name="Lux T."/>
            <person name="Neumann P."/>
            <person name="Vondrak T."/>
            <person name="Novak P."/>
            <person name="Zhang M."/>
            <person name="Costa L."/>
            <person name="Castellani M."/>
            <person name="Scott A."/>
            <person name="Toegelov H."/>
            <person name="Fuchs J."/>
            <person name="Mata-Sucre Y."/>
            <person name="Dias Y."/>
            <person name="Vanzela A.L.L."/>
            <person name="Huettel B."/>
            <person name="Almeida C.C.S."/>
            <person name="Simkova H."/>
            <person name="Souza G."/>
            <person name="Pedrosa-Harand A."/>
            <person name="Macas J."/>
            <person name="Mayer K.F.X."/>
            <person name="Houben A."/>
            <person name="Marques A."/>
        </authorList>
    </citation>
    <scope>NUCLEOTIDE SEQUENCE [LARGE SCALE GENOMIC DNA]</scope>
    <source>
        <strain evidence="4">RhyTen1mFocal</strain>
    </source>
</reference>
<evidence type="ECO:0000313" key="4">
    <source>
        <dbReference type="EMBL" id="KAJ3704505.1"/>
    </source>
</evidence>
<dbReference type="PANTHER" id="PTHR33076">
    <property type="entry name" value="NON-SPECIFIC LIPID-TRANSFER PROTEIN 2-RELATED"/>
    <property type="match status" value="1"/>
</dbReference>
<comment type="similarity">
    <text evidence="1">Belongs to the plant LTP family.</text>
</comment>
<keyword evidence="2" id="KW-0732">Signal</keyword>
<feature type="chain" id="PRO_5042179413" description="Non-specific lipid-transfer protein" evidence="2">
    <location>
        <begin position="29"/>
        <end position="119"/>
    </location>
</feature>
<dbReference type="Gene3D" id="1.10.110.10">
    <property type="entry name" value="Plant lipid-transfer and hydrophobic proteins"/>
    <property type="match status" value="1"/>
</dbReference>
<keyword evidence="1" id="KW-0446">Lipid-binding</keyword>
<keyword evidence="1" id="KW-0813">Transport</keyword>
<accession>A0AAD5ZUV0</accession>
<evidence type="ECO:0000259" key="3">
    <source>
        <dbReference type="SMART" id="SM00499"/>
    </source>
</evidence>
<dbReference type="SUPFAM" id="SSF47699">
    <property type="entry name" value="Bifunctional inhibitor/lipid-transfer protein/seed storage 2S albumin"/>
    <property type="match status" value="1"/>
</dbReference>
<comment type="function">
    <text evidence="1">Plant non-specific lipid-transfer proteins transfer phospholipids as well as galactolipids across membranes. May play a role in wax or cutin deposition in the cell walls of expanding epidermal cells and certain secretory tissues.</text>
</comment>
<keyword evidence="5" id="KW-1185">Reference proteome</keyword>
<dbReference type="GO" id="GO:0008289">
    <property type="term" value="F:lipid binding"/>
    <property type="evidence" value="ECO:0007669"/>
    <property type="project" value="UniProtKB-KW"/>
</dbReference>
<name>A0AAD5ZUV0_9POAL</name>
<protein>
    <recommendedName>
        <fullName evidence="1">Non-specific lipid-transfer protein</fullName>
    </recommendedName>
</protein>